<comment type="caution">
    <text evidence="1">The sequence shown here is derived from an EMBL/GenBank/DDBJ whole genome shotgun (WGS) entry which is preliminary data.</text>
</comment>
<name>A0A420JAT0_9PEZI</name>
<evidence type="ECO:0000313" key="1">
    <source>
        <dbReference type="EMBL" id="RKF83871.1"/>
    </source>
</evidence>
<reference evidence="1 2" key="1">
    <citation type="journal article" date="2018" name="BMC Genomics">
        <title>Comparative genome analyses reveal sequence features reflecting distinct modes of host-adaptation between dicot and monocot powdery mildew.</title>
        <authorList>
            <person name="Wu Y."/>
            <person name="Ma X."/>
            <person name="Pan Z."/>
            <person name="Kale S.D."/>
            <person name="Song Y."/>
            <person name="King H."/>
            <person name="Zhang Q."/>
            <person name="Presley C."/>
            <person name="Deng X."/>
            <person name="Wei C.I."/>
            <person name="Xiao S."/>
        </authorList>
    </citation>
    <scope>NUCLEOTIDE SEQUENCE [LARGE SCALE GENOMIC DNA]</scope>
    <source>
        <strain evidence="1">UMSG3</strain>
    </source>
</reference>
<gene>
    <name evidence="1" type="ORF">GcM3_007051</name>
</gene>
<dbReference type="AlphaFoldDB" id="A0A420JAT0"/>
<keyword evidence="2" id="KW-1185">Reference proteome</keyword>
<protein>
    <submittedName>
        <fullName evidence="1">Uncharacterized protein</fullName>
    </submittedName>
</protein>
<dbReference type="EMBL" id="MCBQ01000708">
    <property type="protein sequence ID" value="RKF83871.1"/>
    <property type="molecule type" value="Genomic_DNA"/>
</dbReference>
<dbReference type="Proteomes" id="UP000283383">
    <property type="component" value="Unassembled WGS sequence"/>
</dbReference>
<sequence length="242" mass="27983">MLFSAWMKSIQRKSATPIFEMDEYVLVNKSGRLIPWQRPVRIMFGDLAKNQKKKFLLERVLRRQATIQKWKGVTYERRDLIYNAAATKPQFHECLSLWKRKGLVTNTRCDLDKILQAIDLGHLSLTGPNSCLSTDARSFLKVDAGDGIELEVIRSHTRIMDMASAFIFLSMRGNVYKMSFEERRGSKGFLEGEVNHTNSFRNNVGYQEVNNAYTLLFYGLSLERPNAKYVIAGRHHDNDNRI</sequence>
<evidence type="ECO:0000313" key="2">
    <source>
        <dbReference type="Proteomes" id="UP000283383"/>
    </source>
</evidence>
<organism evidence="1 2">
    <name type="scientific">Golovinomyces cichoracearum</name>
    <dbReference type="NCBI Taxonomy" id="62708"/>
    <lineage>
        <taxon>Eukaryota</taxon>
        <taxon>Fungi</taxon>
        <taxon>Dikarya</taxon>
        <taxon>Ascomycota</taxon>
        <taxon>Pezizomycotina</taxon>
        <taxon>Leotiomycetes</taxon>
        <taxon>Erysiphales</taxon>
        <taxon>Erysiphaceae</taxon>
        <taxon>Golovinomyces</taxon>
    </lineage>
</organism>
<accession>A0A420JAT0</accession>
<proteinExistence type="predicted"/>